<organism evidence="2 3">
    <name type="scientific">Candidatus Ordinivivax streblomastigis</name>
    <dbReference type="NCBI Taxonomy" id="2540710"/>
    <lineage>
        <taxon>Bacteria</taxon>
        <taxon>Pseudomonadati</taxon>
        <taxon>Bacteroidota</taxon>
        <taxon>Bacteroidia</taxon>
        <taxon>Bacteroidales</taxon>
        <taxon>Candidatus Ordinivivax</taxon>
    </lineage>
</organism>
<accession>A0A5M8P509</accession>
<evidence type="ECO:0000313" key="3">
    <source>
        <dbReference type="Proteomes" id="UP000324575"/>
    </source>
</evidence>
<feature type="chain" id="PRO_5024433607" description="T9SS type A sorting domain-containing protein" evidence="1">
    <location>
        <begin position="20"/>
        <end position="556"/>
    </location>
</feature>
<keyword evidence="1" id="KW-0732">Signal</keyword>
<name>A0A5M8P509_9BACT</name>
<evidence type="ECO:0008006" key="4">
    <source>
        <dbReference type="Google" id="ProtNLM"/>
    </source>
</evidence>
<proteinExistence type="predicted"/>
<reference evidence="2 3" key="1">
    <citation type="submission" date="2019-03" db="EMBL/GenBank/DDBJ databases">
        <title>Single cell metagenomics reveals metabolic interactions within the superorganism composed of flagellate Streblomastix strix and complex community of Bacteroidetes bacteria on its surface.</title>
        <authorList>
            <person name="Treitli S.C."/>
            <person name="Kolisko M."/>
            <person name="Husnik F."/>
            <person name="Keeling P."/>
            <person name="Hampl V."/>
        </authorList>
    </citation>
    <scope>NUCLEOTIDE SEQUENCE [LARGE SCALE GENOMIC DNA]</scope>
    <source>
        <strain evidence="2">St1</strain>
    </source>
</reference>
<comment type="caution">
    <text evidence="2">The sequence shown here is derived from an EMBL/GenBank/DDBJ whole genome shotgun (WGS) entry which is preliminary data.</text>
</comment>
<dbReference type="Proteomes" id="UP000324575">
    <property type="component" value="Unassembled WGS sequence"/>
</dbReference>
<dbReference type="AlphaFoldDB" id="A0A5M8P509"/>
<sequence>MKHAFVLWVGMLLCIRVVAAEPVVIAAGHFGVDTGKKMIVVNQDVAVINAAQTQAISAFSIDSRSYTLSQPIDAVQIGVPYSVSNEGNSYTLYFTQLPLVLLSVSGNIVSDPKIPGTIVISESKNRPILSENIGIELRGSTAQNYPKKSYRFEFKDLVAQVNKDIAVLGMHADDDWNLQALYVEPLRLRNKTGFDIWRKINTLYYQDYEQEAALGPQMEYAELFLNGAYKGIYCVGEPVSRKLLKLKKYNAIDGIRGELYKAINWGGNEQKGNVLFNDLPAYSNGTTTWGGFEYKYPDEIASNWKNLYDFVDFVMNTSDAEFQAAFSTKFYLDNAVDYYIFLNLLHAWDNRGKNVYVAKYKAREPYFYVPWDLDGIFGIHWDGSEENNVDELLTNGMFNRLMKNDPDGTNSFKQKLKHKWNLLRNDWVTHAGLMELFQTNYNYLNSNAAYARETLTGNYTHNETQMTYLSNWIEHRLGYLDAQFNADIDPNDPSALPVVHEEVRVTAYNLNGIVVKTVALQADQLSSSFTNDLLAGIYILHIQHADFCEVRKVVVQ</sequence>
<dbReference type="InterPro" id="IPR014867">
    <property type="entry name" value="Spore_coat_CotH_CotH2/3/7"/>
</dbReference>
<dbReference type="InterPro" id="IPR026444">
    <property type="entry name" value="Secre_tail"/>
</dbReference>
<feature type="signal peptide" evidence="1">
    <location>
        <begin position="1"/>
        <end position="19"/>
    </location>
</feature>
<gene>
    <name evidence="2" type="ORF">EZS26_000019</name>
</gene>
<dbReference type="Pfam" id="PF08757">
    <property type="entry name" value="CotH"/>
    <property type="match status" value="1"/>
</dbReference>
<evidence type="ECO:0000256" key="1">
    <source>
        <dbReference type="SAM" id="SignalP"/>
    </source>
</evidence>
<protein>
    <recommendedName>
        <fullName evidence="4">T9SS type A sorting domain-containing protein</fullName>
    </recommendedName>
</protein>
<dbReference type="EMBL" id="SNRX01000001">
    <property type="protein sequence ID" value="KAA6303468.1"/>
    <property type="molecule type" value="Genomic_DNA"/>
</dbReference>
<evidence type="ECO:0000313" key="2">
    <source>
        <dbReference type="EMBL" id="KAA6303468.1"/>
    </source>
</evidence>
<dbReference type="NCBIfam" id="TIGR04183">
    <property type="entry name" value="Por_Secre_tail"/>
    <property type="match status" value="1"/>
</dbReference>